<protein>
    <submittedName>
        <fullName evidence="1">Uncharacterized protein</fullName>
    </submittedName>
</protein>
<gene>
    <name evidence="1" type="ORF">MLD38_025950</name>
</gene>
<accession>A0ACB9P3U1</accession>
<keyword evidence="2" id="KW-1185">Reference proteome</keyword>
<proteinExistence type="predicted"/>
<organism evidence="1 2">
    <name type="scientific">Melastoma candidum</name>
    <dbReference type="NCBI Taxonomy" id="119954"/>
    <lineage>
        <taxon>Eukaryota</taxon>
        <taxon>Viridiplantae</taxon>
        <taxon>Streptophyta</taxon>
        <taxon>Embryophyta</taxon>
        <taxon>Tracheophyta</taxon>
        <taxon>Spermatophyta</taxon>
        <taxon>Magnoliopsida</taxon>
        <taxon>eudicotyledons</taxon>
        <taxon>Gunneridae</taxon>
        <taxon>Pentapetalae</taxon>
        <taxon>rosids</taxon>
        <taxon>malvids</taxon>
        <taxon>Myrtales</taxon>
        <taxon>Melastomataceae</taxon>
        <taxon>Melastomatoideae</taxon>
        <taxon>Melastomateae</taxon>
        <taxon>Melastoma</taxon>
    </lineage>
</organism>
<reference evidence="2" key="1">
    <citation type="journal article" date="2023" name="Front. Plant Sci.">
        <title>Chromosomal-level genome assembly of Melastoma candidum provides insights into trichome evolution.</title>
        <authorList>
            <person name="Zhong Y."/>
            <person name="Wu W."/>
            <person name="Sun C."/>
            <person name="Zou P."/>
            <person name="Liu Y."/>
            <person name="Dai S."/>
            <person name="Zhou R."/>
        </authorList>
    </citation>
    <scope>NUCLEOTIDE SEQUENCE [LARGE SCALE GENOMIC DNA]</scope>
</reference>
<comment type="caution">
    <text evidence="1">The sequence shown here is derived from an EMBL/GenBank/DDBJ whole genome shotgun (WGS) entry which is preliminary data.</text>
</comment>
<name>A0ACB9P3U1_9MYRT</name>
<dbReference type="EMBL" id="CM042886">
    <property type="protein sequence ID" value="KAI4341195.1"/>
    <property type="molecule type" value="Genomic_DNA"/>
</dbReference>
<evidence type="ECO:0000313" key="1">
    <source>
        <dbReference type="EMBL" id="KAI4341195.1"/>
    </source>
</evidence>
<sequence length="96" mass="10676">MPRPGSFRSEGCGRGTGKEAHLDSCLTWFYRKALRSKYGLVDAPCGDFVTHIFCHLCAVCQEYREIRERSADPSHDLSSVAVIAPPTQTMESPSKK</sequence>
<evidence type="ECO:0000313" key="2">
    <source>
        <dbReference type="Proteomes" id="UP001057402"/>
    </source>
</evidence>
<dbReference type="Proteomes" id="UP001057402">
    <property type="component" value="Chromosome 7"/>
</dbReference>